<dbReference type="InterPro" id="IPR050651">
    <property type="entry name" value="Plant_Cytochrome_P450_Monoox"/>
</dbReference>
<dbReference type="InterPro" id="IPR017972">
    <property type="entry name" value="Cyt_P450_CS"/>
</dbReference>
<keyword evidence="7 10" id="KW-0503">Monooxygenase</keyword>
<keyword evidence="14" id="KW-1185">Reference proteome</keyword>
<evidence type="ECO:0000256" key="9">
    <source>
        <dbReference type="PIRSR" id="PIRSR602401-1"/>
    </source>
</evidence>
<dbReference type="PANTHER" id="PTHR47947:SF3">
    <property type="entry name" value="CYTOCHROME P450 81D1-LIKE"/>
    <property type="match status" value="1"/>
</dbReference>
<evidence type="ECO:0000256" key="7">
    <source>
        <dbReference type="ARBA" id="ARBA00023033"/>
    </source>
</evidence>
<dbReference type="InterPro" id="IPR001128">
    <property type="entry name" value="Cyt_P450"/>
</dbReference>
<keyword evidence="4 9" id="KW-0479">Metal-binding</keyword>
<dbReference type="GO" id="GO:0005506">
    <property type="term" value="F:iron ion binding"/>
    <property type="evidence" value="ECO:0007669"/>
    <property type="project" value="InterPro"/>
</dbReference>
<feature type="coiled-coil region" evidence="11">
    <location>
        <begin position="199"/>
        <end position="263"/>
    </location>
</feature>
<evidence type="ECO:0000256" key="10">
    <source>
        <dbReference type="RuleBase" id="RU000461"/>
    </source>
</evidence>
<evidence type="ECO:0000256" key="8">
    <source>
        <dbReference type="ARBA" id="ARBA00023136"/>
    </source>
</evidence>
<dbReference type="GO" id="GO:0004497">
    <property type="term" value="F:monooxygenase activity"/>
    <property type="evidence" value="ECO:0007669"/>
    <property type="project" value="UniProtKB-KW"/>
</dbReference>
<keyword evidence="12" id="KW-0812">Transmembrane</keyword>
<feature type="transmembrane region" description="Helical" evidence="12">
    <location>
        <begin position="6"/>
        <end position="23"/>
    </location>
</feature>
<evidence type="ECO:0000313" key="13">
    <source>
        <dbReference type="EMBL" id="OMO70677.1"/>
    </source>
</evidence>
<accession>A0A1R3HJW8</accession>
<keyword evidence="6 9" id="KW-0408">Iron</keyword>
<dbReference type="InterPro" id="IPR002401">
    <property type="entry name" value="Cyt_P450_E_grp-I"/>
</dbReference>
<evidence type="ECO:0000256" key="4">
    <source>
        <dbReference type="ARBA" id="ARBA00022723"/>
    </source>
</evidence>
<comment type="cofactor">
    <cofactor evidence="9">
        <name>heme</name>
        <dbReference type="ChEBI" id="CHEBI:30413"/>
    </cofactor>
</comment>
<evidence type="ECO:0000256" key="2">
    <source>
        <dbReference type="ARBA" id="ARBA00010617"/>
    </source>
</evidence>
<proteinExistence type="inferred from homology"/>
<evidence type="ECO:0000256" key="11">
    <source>
        <dbReference type="SAM" id="Coils"/>
    </source>
</evidence>
<dbReference type="PROSITE" id="PS00086">
    <property type="entry name" value="CYTOCHROME_P450"/>
    <property type="match status" value="1"/>
</dbReference>
<dbReference type="GO" id="GO:0020037">
    <property type="term" value="F:heme binding"/>
    <property type="evidence" value="ECO:0007669"/>
    <property type="project" value="InterPro"/>
</dbReference>
<evidence type="ECO:0000256" key="3">
    <source>
        <dbReference type="ARBA" id="ARBA00022617"/>
    </source>
</evidence>
<comment type="caution">
    <text evidence="13">The sequence shown here is derived from an EMBL/GenBank/DDBJ whole genome shotgun (WGS) entry which is preliminary data.</text>
</comment>
<dbReference type="PRINTS" id="PR00463">
    <property type="entry name" value="EP450I"/>
</dbReference>
<gene>
    <name evidence="13" type="ORF">COLO4_28555</name>
</gene>
<dbReference type="OrthoDB" id="1055148at2759"/>
<keyword evidence="3 9" id="KW-0349">Heme</keyword>
<dbReference type="Gene3D" id="1.10.630.10">
    <property type="entry name" value="Cytochrome P450"/>
    <property type="match status" value="1"/>
</dbReference>
<name>A0A1R3HJW8_9ROSI</name>
<keyword evidence="8 12" id="KW-0472">Membrane</keyword>
<dbReference type="STRING" id="93759.A0A1R3HJW8"/>
<feature type="binding site" description="axial binding residue" evidence="9">
    <location>
        <position position="442"/>
    </location>
    <ligand>
        <name>heme</name>
        <dbReference type="ChEBI" id="CHEBI:30413"/>
    </ligand>
    <ligandPart>
        <name>Fe</name>
        <dbReference type="ChEBI" id="CHEBI:18248"/>
    </ligandPart>
</feature>
<dbReference type="InterPro" id="IPR036396">
    <property type="entry name" value="Cyt_P450_sf"/>
</dbReference>
<organism evidence="13 14">
    <name type="scientific">Corchorus olitorius</name>
    <dbReference type="NCBI Taxonomy" id="93759"/>
    <lineage>
        <taxon>Eukaryota</taxon>
        <taxon>Viridiplantae</taxon>
        <taxon>Streptophyta</taxon>
        <taxon>Embryophyta</taxon>
        <taxon>Tracheophyta</taxon>
        <taxon>Spermatophyta</taxon>
        <taxon>Magnoliopsida</taxon>
        <taxon>eudicotyledons</taxon>
        <taxon>Gunneridae</taxon>
        <taxon>Pentapetalae</taxon>
        <taxon>rosids</taxon>
        <taxon>malvids</taxon>
        <taxon>Malvales</taxon>
        <taxon>Malvaceae</taxon>
        <taxon>Grewioideae</taxon>
        <taxon>Apeibeae</taxon>
        <taxon>Corchorus</taxon>
    </lineage>
</organism>
<sequence>MEASIFYYVVFFLFLYCFTKRLLQTKGLPPSPSFSLPIIGHLHLIKRPLHRSLAQLSSQNGPILFLNFGSRPAVLVSSSSAAKDCFTKNNDVIFANRPRFLAGKYLGYDYTTVVWAPYGDHWKNLRRIASHEILSSIQIQRHLGIRMDEVKSLILRLINSSKGGDHDQFQVVEMKSLFSKLSMNVMMRMMVGNRNYEGNRELEEERKFKEIVAESLESSGIGNMVDFIPILKWVGLNKGEKKLATLQSRRDESMQNLIEVRRKSISDSSFEEKNRTIIDALLSLQETDPEYYTNDIIKGMMQVLVSAGIGTSAETMEWALTILLNNPKTLVKAREEIDTVVGTSRLMDESDIEKLPYLRSIINETFRMYPIGPILTRESSEECTVGGFRIPRGTMLLVNIWAIHYDPGYWENPTEFKPERFLGSEAEEKGLILPFGIGRRKCPGEGMAMRLILLAMGCLIQCFEWERIGEEMVDMSEGNGMTMPKAKPLVAKCRPRPAMKSLLSQN</sequence>
<dbReference type="EMBL" id="AWUE01019958">
    <property type="protein sequence ID" value="OMO70677.1"/>
    <property type="molecule type" value="Genomic_DNA"/>
</dbReference>
<dbReference type="CDD" id="cd20653">
    <property type="entry name" value="CYP81"/>
    <property type="match status" value="1"/>
</dbReference>
<keyword evidence="5 10" id="KW-0560">Oxidoreductase</keyword>
<dbReference type="GO" id="GO:0016020">
    <property type="term" value="C:membrane"/>
    <property type="evidence" value="ECO:0007669"/>
    <property type="project" value="UniProtKB-SubCell"/>
</dbReference>
<evidence type="ECO:0000256" key="5">
    <source>
        <dbReference type="ARBA" id="ARBA00023002"/>
    </source>
</evidence>
<dbReference type="FunFam" id="1.10.630.10:FF:000023">
    <property type="entry name" value="Cytochrome P450 family protein"/>
    <property type="match status" value="1"/>
</dbReference>
<evidence type="ECO:0000256" key="12">
    <source>
        <dbReference type="SAM" id="Phobius"/>
    </source>
</evidence>
<dbReference type="SUPFAM" id="SSF48264">
    <property type="entry name" value="Cytochrome P450"/>
    <property type="match status" value="1"/>
</dbReference>
<comment type="similarity">
    <text evidence="2 10">Belongs to the cytochrome P450 family.</text>
</comment>
<protein>
    <submittedName>
        <fullName evidence="13">Cytochrome P450</fullName>
    </submittedName>
</protein>
<keyword evidence="11" id="KW-0175">Coiled coil</keyword>
<dbReference type="AlphaFoldDB" id="A0A1R3HJW8"/>
<evidence type="ECO:0000256" key="1">
    <source>
        <dbReference type="ARBA" id="ARBA00004370"/>
    </source>
</evidence>
<dbReference type="PANTHER" id="PTHR47947">
    <property type="entry name" value="CYTOCHROME P450 82C3-RELATED"/>
    <property type="match status" value="1"/>
</dbReference>
<reference evidence="14" key="1">
    <citation type="submission" date="2013-09" db="EMBL/GenBank/DDBJ databases">
        <title>Corchorus olitorius genome sequencing.</title>
        <authorList>
            <person name="Alam M."/>
            <person name="Haque M.S."/>
            <person name="Islam M.S."/>
            <person name="Emdad E.M."/>
            <person name="Islam M.M."/>
            <person name="Ahmed B."/>
            <person name="Halim A."/>
            <person name="Hossen Q.M.M."/>
            <person name="Hossain M.Z."/>
            <person name="Ahmed R."/>
            <person name="Khan M.M."/>
            <person name="Islam R."/>
            <person name="Rashid M.M."/>
            <person name="Khan S.A."/>
            <person name="Rahman M.S."/>
            <person name="Alam M."/>
            <person name="Yahiya A.S."/>
            <person name="Khan M.S."/>
            <person name="Azam M.S."/>
            <person name="Haque T."/>
            <person name="Lashkar M.Z.H."/>
            <person name="Akhand A.I."/>
            <person name="Morshed G."/>
            <person name="Roy S."/>
            <person name="Uddin K.S."/>
            <person name="Rabeya T."/>
            <person name="Hossain A.S."/>
            <person name="Chowdhury A."/>
            <person name="Snigdha A.R."/>
            <person name="Mortoza M.S."/>
            <person name="Matin S.A."/>
            <person name="Hoque S.M.E."/>
            <person name="Islam M.K."/>
            <person name="Roy D.K."/>
            <person name="Haider R."/>
            <person name="Moosa M.M."/>
            <person name="Elias S.M."/>
            <person name="Hasan A.M."/>
            <person name="Jahan S."/>
            <person name="Shafiuddin M."/>
            <person name="Mahmood N."/>
            <person name="Shommy N.S."/>
        </authorList>
    </citation>
    <scope>NUCLEOTIDE SEQUENCE [LARGE SCALE GENOMIC DNA]</scope>
    <source>
        <strain evidence="14">cv. O-4</strain>
    </source>
</reference>
<comment type="subcellular location">
    <subcellularLocation>
        <location evidence="1">Membrane</location>
    </subcellularLocation>
</comment>
<evidence type="ECO:0000256" key="6">
    <source>
        <dbReference type="ARBA" id="ARBA00023004"/>
    </source>
</evidence>
<dbReference type="Proteomes" id="UP000187203">
    <property type="component" value="Unassembled WGS sequence"/>
</dbReference>
<evidence type="ECO:0000313" key="14">
    <source>
        <dbReference type="Proteomes" id="UP000187203"/>
    </source>
</evidence>
<dbReference type="Pfam" id="PF00067">
    <property type="entry name" value="p450"/>
    <property type="match status" value="1"/>
</dbReference>
<keyword evidence="12" id="KW-1133">Transmembrane helix</keyword>
<dbReference type="GO" id="GO:0016705">
    <property type="term" value="F:oxidoreductase activity, acting on paired donors, with incorporation or reduction of molecular oxygen"/>
    <property type="evidence" value="ECO:0007669"/>
    <property type="project" value="InterPro"/>
</dbReference>
<dbReference type="PRINTS" id="PR00385">
    <property type="entry name" value="P450"/>
</dbReference>